<dbReference type="RefSeq" id="WP_006652197.1">
    <property type="nucleotide sequence ID" value="NZ_AOIM01000013.1"/>
</dbReference>
<protein>
    <submittedName>
        <fullName evidence="2">Major facilitator superfamily transporter</fullName>
    </submittedName>
</protein>
<feature type="transmembrane region" description="Helical" evidence="1">
    <location>
        <begin position="46"/>
        <end position="68"/>
    </location>
</feature>
<keyword evidence="3" id="KW-1185">Reference proteome</keyword>
<organism evidence="2 3">
    <name type="scientific">Natrialba hulunbeirensis JCM 10989</name>
    <dbReference type="NCBI Taxonomy" id="1227493"/>
    <lineage>
        <taxon>Archaea</taxon>
        <taxon>Methanobacteriati</taxon>
        <taxon>Methanobacteriota</taxon>
        <taxon>Stenosarchaea group</taxon>
        <taxon>Halobacteria</taxon>
        <taxon>Halobacteriales</taxon>
        <taxon>Natrialbaceae</taxon>
        <taxon>Natrialba</taxon>
    </lineage>
</organism>
<comment type="caution">
    <text evidence="2">The sequence shown here is derived from an EMBL/GenBank/DDBJ whole genome shotgun (WGS) entry which is preliminary data.</text>
</comment>
<feature type="transmembrane region" description="Helical" evidence="1">
    <location>
        <begin position="75"/>
        <end position="92"/>
    </location>
</feature>
<dbReference type="PATRIC" id="fig|1227493.4.peg.918"/>
<reference evidence="2 3" key="1">
    <citation type="journal article" date="2014" name="PLoS Genet.">
        <title>Phylogenetically driven sequencing of extremely halophilic archaea reveals strategies for static and dynamic osmo-response.</title>
        <authorList>
            <person name="Becker E.A."/>
            <person name="Seitzer P.M."/>
            <person name="Tritt A."/>
            <person name="Larsen D."/>
            <person name="Krusor M."/>
            <person name="Yao A.I."/>
            <person name="Wu D."/>
            <person name="Madern D."/>
            <person name="Eisen J.A."/>
            <person name="Darling A.E."/>
            <person name="Facciotti M.T."/>
        </authorList>
    </citation>
    <scope>NUCLEOTIDE SEQUENCE [LARGE SCALE GENOMIC DNA]</scope>
    <source>
        <strain evidence="2 3">JCM 10989</strain>
    </source>
</reference>
<dbReference type="EMBL" id="AOIM01000013">
    <property type="protein sequence ID" value="ELY93961.1"/>
    <property type="molecule type" value="Genomic_DNA"/>
</dbReference>
<name>M0A6I5_9EURY</name>
<evidence type="ECO:0000313" key="3">
    <source>
        <dbReference type="Proteomes" id="UP000011519"/>
    </source>
</evidence>
<feature type="transmembrane region" description="Helical" evidence="1">
    <location>
        <begin position="18"/>
        <end position="40"/>
    </location>
</feature>
<evidence type="ECO:0000313" key="2">
    <source>
        <dbReference type="EMBL" id="ELY93961.1"/>
    </source>
</evidence>
<dbReference type="Proteomes" id="UP000011519">
    <property type="component" value="Unassembled WGS sequence"/>
</dbReference>
<proteinExistence type="predicted"/>
<dbReference type="AlphaFoldDB" id="M0A6I5"/>
<keyword evidence="1" id="KW-0812">Transmembrane</keyword>
<accession>M0A6I5</accession>
<keyword evidence="1" id="KW-0472">Membrane</keyword>
<gene>
    <name evidence="2" type="ORF">C483_04759</name>
</gene>
<keyword evidence="1" id="KW-1133">Transmembrane helix</keyword>
<evidence type="ECO:0000256" key="1">
    <source>
        <dbReference type="SAM" id="Phobius"/>
    </source>
</evidence>
<sequence length="138" mass="14454">MPNQPHNKQQIPGRLTEILGGAVFVFLVSYVLTVPGRAAWSTVDAWVGELGVILSLVLVCAVSGALFSRLTGVRTDSLLTGGFLVYLAWWGYLEVDAGPFDSPVHILLGVFFLIGFGLGATGGERLGSGSGRQSSSSG</sequence>
<feature type="transmembrane region" description="Helical" evidence="1">
    <location>
        <begin position="104"/>
        <end position="123"/>
    </location>
</feature>